<sequence length="341" mass="35848">MIFTTVLVSALAAGVAAGPCHPGHSTTSTETQTLSVSVSSSDTSKAETTVSSTAVDSSETESTATSSTETSSETSLSTISVSETTSATLSESSTTESTSETTTADQTTSETTTTSTAPESPLKTRRPKGTVQPGVVIDSCTQSGVVALTFNSGPYQYTSTVLDLLDAAGYKGTFFVNGDNWASIYDYSAVVQRIVSSGHQLASYGWVPLDIESATPEEIQNNMVQLEEATIGIAGVQPTYMQPWLSVYDEEALKVLKDLAYKVITPSIITHDDTNQDTPSQAVSNFEAGLDAGGTIAQLMDVYQVTAEDILPSIIQAINNRGLTGVSVGTCLGETPNNWYY</sequence>
<evidence type="ECO:0000256" key="4">
    <source>
        <dbReference type="ARBA" id="ARBA00022801"/>
    </source>
</evidence>
<dbReference type="OrthoDB" id="407355at2759"/>
<keyword evidence="2" id="KW-0479">Metal-binding</keyword>
<evidence type="ECO:0000256" key="1">
    <source>
        <dbReference type="ARBA" id="ARBA00001941"/>
    </source>
</evidence>
<dbReference type="InterPro" id="IPR011330">
    <property type="entry name" value="Glyco_hydro/deAcase_b/a-brl"/>
</dbReference>
<feature type="chain" id="PRO_5034457670" evidence="8">
    <location>
        <begin position="18"/>
        <end position="341"/>
    </location>
</feature>
<proteinExistence type="predicted"/>
<evidence type="ECO:0000256" key="8">
    <source>
        <dbReference type="SAM" id="SignalP"/>
    </source>
</evidence>
<evidence type="ECO:0000256" key="5">
    <source>
        <dbReference type="ARBA" id="ARBA00023277"/>
    </source>
</evidence>
<feature type="region of interest" description="Disordered" evidence="7">
    <location>
        <begin position="16"/>
        <end position="134"/>
    </location>
</feature>
<name>A0A8H4LB21_9HYPO</name>
<comment type="cofactor">
    <cofactor evidence="1">
        <name>Co(2+)</name>
        <dbReference type="ChEBI" id="CHEBI:48828"/>
    </cofactor>
</comment>
<evidence type="ECO:0000256" key="7">
    <source>
        <dbReference type="SAM" id="MobiDB-lite"/>
    </source>
</evidence>
<evidence type="ECO:0000256" key="2">
    <source>
        <dbReference type="ARBA" id="ARBA00022723"/>
    </source>
</evidence>
<evidence type="ECO:0000313" key="10">
    <source>
        <dbReference type="EMBL" id="KAF4464930.1"/>
    </source>
</evidence>
<evidence type="ECO:0000256" key="3">
    <source>
        <dbReference type="ARBA" id="ARBA00022729"/>
    </source>
</evidence>
<evidence type="ECO:0000259" key="9">
    <source>
        <dbReference type="PROSITE" id="PS51677"/>
    </source>
</evidence>
<organism evidence="10 11">
    <name type="scientific">Fusarium albosuccineum</name>
    <dbReference type="NCBI Taxonomy" id="1237068"/>
    <lineage>
        <taxon>Eukaryota</taxon>
        <taxon>Fungi</taxon>
        <taxon>Dikarya</taxon>
        <taxon>Ascomycota</taxon>
        <taxon>Pezizomycotina</taxon>
        <taxon>Sordariomycetes</taxon>
        <taxon>Hypocreomycetidae</taxon>
        <taxon>Hypocreales</taxon>
        <taxon>Nectriaceae</taxon>
        <taxon>Fusarium</taxon>
        <taxon>Fusarium decemcellulare species complex</taxon>
    </lineage>
</organism>
<dbReference type="GO" id="GO:0005975">
    <property type="term" value="P:carbohydrate metabolic process"/>
    <property type="evidence" value="ECO:0007669"/>
    <property type="project" value="InterPro"/>
</dbReference>
<comment type="caution">
    <text evidence="10">The sequence shown here is derived from an EMBL/GenBank/DDBJ whole genome shotgun (WGS) entry which is preliminary data.</text>
</comment>
<dbReference type="Proteomes" id="UP000554235">
    <property type="component" value="Unassembled WGS sequence"/>
</dbReference>
<dbReference type="GO" id="GO:0046872">
    <property type="term" value="F:metal ion binding"/>
    <property type="evidence" value="ECO:0007669"/>
    <property type="project" value="UniProtKB-KW"/>
</dbReference>
<evidence type="ECO:0000256" key="6">
    <source>
        <dbReference type="ARBA" id="ARBA00023285"/>
    </source>
</evidence>
<dbReference type="PANTHER" id="PTHR46471:SF2">
    <property type="entry name" value="CHITIN DEACETYLASE-RELATED"/>
    <property type="match status" value="1"/>
</dbReference>
<feature type="signal peptide" evidence="8">
    <location>
        <begin position="1"/>
        <end position="17"/>
    </location>
</feature>
<dbReference type="Gene3D" id="3.20.20.370">
    <property type="entry name" value="Glycoside hydrolase/deacetylase"/>
    <property type="match status" value="1"/>
</dbReference>
<dbReference type="EMBL" id="JAADYS010001122">
    <property type="protein sequence ID" value="KAF4464930.1"/>
    <property type="molecule type" value="Genomic_DNA"/>
</dbReference>
<keyword evidence="4" id="KW-0378">Hydrolase</keyword>
<dbReference type="PROSITE" id="PS51677">
    <property type="entry name" value="NODB"/>
    <property type="match status" value="1"/>
</dbReference>
<feature type="compositionally biased region" description="Low complexity" evidence="7">
    <location>
        <begin position="25"/>
        <end position="120"/>
    </location>
</feature>
<keyword evidence="5" id="KW-0119">Carbohydrate metabolism</keyword>
<dbReference type="GO" id="GO:0016810">
    <property type="term" value="F:hydrolase activity, acting on carbon-nitrogen (but not peptide) bonds"/>
    <property type="evidence" value="ECO:0007669"/>
    <property type="project" value="InterPro"/>
</dbReference>
<protein>
    <submittedName>
        <fullName evidence="10">Polysaccharide deacetylase family</fullName>
    </submittedName>
</protein>
<dbReference type="SUPFAM" id="SSF88713">
    <property type="entry name" value="Glycoside hydrolase/deacetylase"/>
    <property type="match status" value="1"/>
</dbReference>
<accession>A0A8H4LB21</accession>
<keyword evidence="3 8" id="KW-0732">Signal</keyword>
<keyword evidence="11" id="KW-1185">Reference proteome</keyword>
<feature type="domain" description="NodB homology" evidence="9">
    <location>
        <begin position="144"/>
        <end position="326"/>
    </location>
</feature>
<gene>
    <name evidence="10" type="ORF">FALBO_8231</name>
</gene>
<dbReference type="InterPro" id="IPR002509">
    <property type="entry name" value="NODB_dom"/>
</dbReference>
<keyword evidence="6" id="KW-0170">Cobalt</keyword>
<evidence type="ECO:0000313" key="11">
    <source>
        <dbReference type="Proteomes" id="UP000554235"/>
    </source>
</evidence>
<dbReference type="Pfam" id="PF01522">
    <property type="entry name" value="Polysacc_deac_1"/>
    <property type="match status" value="1"/>
</dbReference>
<reference evidence="10 11" key="1">
    <citation type="submission" date="2020-01" db="EMBL/GenBank/DDBJ databases">
        <title>Identification and distribution of gene clusters putatively required for synthesis of sphingolipid metabolism inhibitors in phylogenetically diverse species of the filamentous fungus Fusarium.</title>
        <authorList>
            <person name="Kim H.-S."/>
            <person name="Busman M."/>
            <person name="Brown D.W."/>
            <person name="Divon H."/>
            <person name="Uhlig S."/>
            <person name="Proctor R.H."/>
        </authorList>
    </citation>
    <scope>NUCLEOTIDE SEQUENCE [LARGE SCALE GENOMIC DNA]</scope>
    <source>
        <strain evidence="10 11">NRRL 20459</strain>
    </source>
</reference>
<dbReference type="AlphaFoldDB" id="A0A8H4LB21"/>
<dbReference type="PANTHER" id="PTHR46471">
    <property type="entry name" value="CHITIN DEACETYLASE"/>
    <property type="match status" value="1"/>
</dbReference>